<organism evidence="1">
    <name type="scientific">marine sediment metagenome</name>
    <dbReference type="NCBI Taxonomy" id="412755"/>
    <lineage>
        <taxon>unclassified sequences</taxon>
        <taxon>metagenomes</taxon>
        <taxon>ecological metagenomes</taxon>
    </lineage>
</organism>
<reference evidence="1" key="1">
    <citation type="journal article" date="2014" name="Front. Microbiol.">
        <title>High frequency of phylogenetically diverse reductive dehalogenase-homologous genes in deep subseafloor sedimentary metagenomes.</title>
        <authorList>
            <person name="Kawai M."/>
            <person name="Futagami T."/>
            <person name="Toyoda A."/>
            <person name="Takaki Y."/>
            <person name="Nishi S."/>
            <person name="Hori S."/>
            <person name="Arai W."/>
            <person name="Tsubouchi T."/>
            <person name="Morono Y."/>
            <person name="Uchiyama I."/>
            <person name="Ito T."/>
            <person name="Fujiyama A."/>
            <person name="Inagaki F."/>
            <person name="Takami H."/>
        </authorList>
    </citation>
    <scope>NUCLEOTIDE SEQUENCE</scope>
    <source>
        <strain evidence="1">Expedition CK06-06</strain>
    </source>
</reference>
<dbReference type="EMBL" id="BARW01026459">
    <property type="protein sequence ID" value="GAJ05692.1"/>
    <property type="molecule type" value="Genomic_DNA"/>
</dbReference>
<name>X1UPZ9_9ZZZZ</name>
<gene>
    <name evidence="1" type="ORF">S12H4_43154</name>
</gene>
<proteinExistence type="predicted"/>
<protein>
    <submittedName>
        <fullName evidence="1">Uncharacterized protein</fullName>
    </submittedName>
</protein>
<comment type="caution">
    <text evidence="1">The sequence shown here is derived from an EMBL/GenBank/DDBJ whole genome shotgun (WGS) entry which is preliminary data.</text>
</comment>
<evidence type="ECO:0000313" key="1">
    <source>
        <dbReference type="EMBL" id="GAJ05692.1"/>
    </source>
</evidence>
<dbReference type="AlphaFoldDB" id="X1UPZ9"/>
<accession>X1UPZ9</accession>
<sequence>MGELDSVIHFWRDFLAHNRAFLDPSMIYFIDATVKYLSIQLKREAHE</sequence>